<dbReference type="CDD" id="cd00038">
    <property type="entry name" value="CAP_ED"/>
    <property type="match status" value="1"/>
</dbReference>
<dbReference type="PROSITE" id="PS50042">
    <property type="entry name" value="CNMP_BINDING_3"/>
    <property type="match status" value="1"/>
</dbReference>
<dbReference type="InterPro" id="IPR050397">
    <property type="entry name" value="Env_Response_Regulators"/>
</dbReference>
<dbReference type="SMART" id="SM00100">
    <property type="entry name" value="cNMP"/>
    <property type="match status" value="1"/>
</dbReference>
<accession>A0AAU9CK60</accession>
<dbReference type="CDD" id="cd00092">
    <property type="entry name" value="HTH_CRP"/>
    <property type="match status" value="1"/>
</dbReference>
<evidence type="ECO:0000313" key="6">
    <source>
        <dbReference type="EMBL" id="BDD10558.1"/>
    </source>
</evidence>
<proteinExistence type="predicted"/>
<evidence type="ECO:0000256" key="1">
    <source>
        <dbReference type="ARBA" id="ARBA00023015"/>
    </source>
</evidence>
<protein>
    <submittedName>
        <fullName evidence="6">Cyclic nucleotide-binding protein</fullName>
    </submittedName>
</protein>
<evidence type="ECO:0000256" key="2">
    <source>
        <dbReference type="ARBA" id="ARBA00023125"/>
    </source>
</evidence>
<dbReference type="InterPro" id="IPR018490">
    <property type="entry name" value="cNMP-bd_dom_sf"/>
</dbReference>
<evidence type="ECO:0000259" key="4">
    <source>
        <dbReference type="PROSITE" id="PS50042"/>
    </source>
</evidence>
<evidence type="ECO:0000313" key="7">
    <source>
        <dbReference type="Proteomes" id="UP001348817"/>
    </source>
</evidence>
<dbReference type="InterPro" id="IPR000595">
    <property type="entry name" value="cNMP-bd_dom"/>
</dbReference>
<keyword evidence="7" id="KW-1185">Reference proteome</keyword>
<dbReference type="InterPro" id="IPR036390">
    <property type="entry name" value="WH_DNA-bd_sf"/>
</dbReference>
<reference evidence="6 7" key="1">
    <citation type="submission" date="2021-12" db="EMBL/GenBank/DDBJ databases">
        <title>Genome sequencing of bacteria with rrn-lacking chromosome and rrn-plasmid.</title>
        <authorList>
            <person name="Anda M."/>
            <person name="Iwasaki W."/>
        </authorList>
    </citation>
    <scope>NUCLEOTIDE SEQUENCE [LARGE SCALE GENOMIC DNA]</scope>
    <source>
        <strain evidence="6 7">DSM 100852</strain>
    </source>
</reference>
<dbReference type="KEGG" id="fax:FUAX_29900"/>
<dbReference type="Proteomes" id="UP001348817">
    <property type="component" value="Chromosome"/>
</dbReference>
<dbReference type="GO" id="GO:0003677">
    <property type="term" value="F:DNA binding"/>
    <property type="evidence" value="ECO:0007669"/>
    <property type="project" value="UniProtKB-KW"/>
</dbReference>
<evidence type="ECO:0000256" key="3">
    <source>
        <dbReference type="ARBA" id="ARBA00023163"/>
    </source>
</evidence>
<name>A0AAU9CK60_9BACT</name>
<dbReference type="SUPFAM" id="SSF51206">
    <property type="entry name" value="cAMP-binding domain-like"/>
    <property type="match status" value="1"/>
</dbReference>
<dbReference type="SUPFAM" id="SSF46785">
    <property type="entry name" value="Winged helix' DNA-binding domain"/>
    <property type="match status" value="1"/>
</dbReference>
<dbReference type="PROSITE" id="PS51063">
    <property type="entry name" value="HTH_CRP_2"/>
    <property type="match status" value="1"/>
</dbReference>
<dbReference type="GO" id="GO:0003700">
    <property type="term" value="F:DNA-binding transcription factor activity"/>
    <property type="evidence" value="ECO:0007669"/>
    <property type="project" value="TreeGrafter"/>
</dbReference>
<keyword evidence="3" id="KW-0804">Transcription</keyword>
<dbReference type="SMART" id="SM00419">
    <property type="entry name" value="HTH_CRP"/>
    <property type="match status" value="1"/>
</dbReference>
<dbReference type="PANTHER" id="PTHR24567">
    <property type="entry name" value="CRP FAMILY TRANSCRIPTIONAL REGULATORY PROTEIN"/>
    <property type="match status" value="1"/>
</dbReference>
<organism evidence="6 7">
    <name type="scientific">Fulvitalea axinellae</name>
    <dbReference type="NCBI Taxonomy" id="1182444"/>
    <lineage>
        <taxon>Bacteria</taxon>
        <taxon>Pseudomonadati</taxon>
        <taxon>Bacteroidota</taxon>
        <taxon>Cytophagia</taxon>
        <taxon>Cytophagales</taxon>
        <taxon>Persicobacteraceae</taxon>
        <taxon>Fulvitalea</taxon>
    </lineage>
</organism>
<keyword evidence="1" id="KW-0805">Transcription regulation</keyword>
<evidence type="ECO:0000259" key="5">
    <source>
        <dbReference type="PROSITE" id="PS51063"/>
    </source>
</evidence>
<dbReference type="EMBL" id="AP025314">
    <property type="protein sequence ID" value="BDD10558.1"/>
    <property type="molecule type" value="Genomic_DNA"/>
</dbReference>
<dbReference type="PANTHER" id="PTHR24567:SF26">
    <property type="entry name" value="REGULATORY PROTEIN YEIL"/>
    <property type="match status" value="1"/>
</dbReference>
<keyword evidence="2" id="KW-0238">DNA-binding</keyword>
<dbReference type="AlphaFoldDB" id="A0AAU9CK60"/>
<feature type="domain" description="Cyclic nucleotide-binding" evidence="4">
    <location>
        <begin position="32"/>
        <end position="127"/>
    </location>
</feature>
<feature type="domain" description="HTH crp-type" evidence="5">
    <location>
        <begin position="146"/>
        <end position="221"/>
    </location>
</feature>
<dbReference type="RefSeq" id="WP_338392104.1">
    <property type="nucleotide sequence ID" value="NZ_AP025314.1"/>
</dbReference>
<sequence length="229" mass="26517">MGDIWYFDNADLYEVLCPHKLKEFAKNHFEEFGKGDFIYFKEDPSTTIYLVSKGKVRIINYTDTGEEMVKSVLSKGEIFGEMALMGETERKDFAVCATGKTSICRINVDDLQHLMRNHNKINLKIYKIIGLRLRKIERKLEAMLFKDVRSRLIDFLRDLVEERLDGPITHPPVELENHFTQKDIADLIGARRETVTAMLNSMKDEGLLEYGRKSIVIRCPEILKVPGKE</sequence>
<dbReference type="Gene3D" id="2.60.120.10">
    <property type="entry name" value="Jelly Rolls"/>
    <property type="match status" value="1"/>
</dbReference>
<dbReference type="Pfam" id="PF00027">
    <property type="entry name" value="cNMP_binding"/>
    <property type="match status" value="1"/>
</dbReference>
<dbReference type="GO" id="GO:0005829">
    <property type="term" value="C:cytosol"/>
    <property type="evidence" value="ECO:0007669"/>
    <property type="project" value="TreeGrafter"/>
</dbReference>
<dbReference type="Pfam" id="PF13545">
    <property type="entry name" value="HTH_Crp_2"/>
    <property type="match status" value="1"/>
</dbReference>
<gene>
    <name evidence="6" type="ORF">FUAX_29900</name>
</gene>
<dbReference type="InterPro" id="IPR012318">
    <property type="entry name" value="HTH_CRP"/>
</dbReference>
<dbReference type="InterPro" id="IPR014710">
    <property type="entry name" value="RmlC-like_jellyroll"/>
</dbReference>